<protein>
    <submittedName>
        <fullName evidence="1">Uncharacterized protein</fullName>
    </submittedName>
</protein>
<dbReference type="EMBL" id="JAENGY010003142">
    <property type="protein sequence ID" value="KAG6942344.1"/>
    <property type="molecule type" value="Genomic_DNA"/>
</dbReference>
<comment type="caution">
    <text evidence="1">The sequence shown here is derived from an EMBL/GenBank/DDBJ whole genome shotgun (WGS) entry which is preliminary data.</text>
</comment>
<dbReference type="AlphaFoldDB" id="A0A8J5I3N6"/>
<reference evidence="1" key="1">
    <citation type="submission" date="2021-01" db="EMBL/GenBank/DDBJ databases">
        <title>Phytophthora aleatoria, a newly-described species from Pinus radiata is distinct from Phytophthora cactorum isolates based on comparative genomics.</title>
        <authorList>
            <person name="Mcdougal R."/>
            <person name="Panda P."/>
            <person name="Williams N."/>
            <person name="Studholme D.J."/>
        </authorList>
    </citation>
    <scope>NUCLEOTIDE SEQUENCE</scope>
    <source>
        <strain evidence="1">NZFS 4037</strain>
    </source>
</reference>
<keyword evidence="2" id="KW-1185">Reference proteome</keyword>
<name>A0A8J5I3N6_9STRA</name>
<proteinExistence type="predicted"/>
<gene>
    <name evidence="1" type="ORF">JG688_00018170</name>
</gene>
<organism evidence="1 2">
    <name type="scientific">Phytophthora aleatoria</name>
    <dbReference type="NCBI Taxonomy" id="2496075"/>
    <lineage>
        <taxon>Eukaryota</taxon>
        <taxon>Sar</taxon>
        <taxon>Stramenopiles</taxon>
        <taxon>Oomycota</taxon>
        <taxon>Peronosporomycetes</taxon>
        <taxon>Peronosporales</taxon>
        <taxon>Peronosporaceae</taxon>
        <taxon>Phytophthora</taxon>
    </lineage>
</organism>
<sequence length="57" mass="6094">MDGAAGWGKLNTLKWLDINRTEGCTSQAMDAAAEGGFLTVFNTAQRAARAMHSTVLH</sequence>
<dbReference type="Proteomes" id="UP000709295">
    <property type="component" value="Unassembled WGS sequence"/>
</dbReference>
<evidence type="ECO:0000313" key="2">
    <source>
        <dbReference type="Proteomes" id="UP000709295"/>
    </source>
</evidence>
<evidence type="ECO:0000313" key="1">
    <source>
        <dbReference type="EMBL" id="KAG6942344.1"/>
    </source>
</evidence>
<accession>A0A8J5I3N6</accession>